<dbReference type="InterPro" id="IPR036388">
    <property type="entry name" value="WH-like_DNA-bd_sf"/>
</dbReference>
<dbReference type="InterPro" id="IPR013249">
    <property type="entry name" value="RNA_pol_sigma70_r4_t2"/>
</dbReference>
<dbReference type="InterPro" id="IPR039425">
    <property type="entry name" value="RNA_pol_sigma-70-like"/>
</dbReference>
<dbReference type="Proteomes" id="UP000002590">
    <property type="component" value="Chromosome"/>
</dbReference>
<feature type="domain" description="RNA polymerase sigma factor 70 region 4 type 2" evidence="7">
    <location>
        <begin position="119"/>
        <end position="169"/>
    </location>
</feature>
<dbReference type="Pfam" id="PF08281">
    <property type="entry name" value="Sigma70_r4_2"/>
    <property type="match status" value="1"/>
</dbReference>
<accession>A2BRV7</accession>
<comment type="similarity">
    <text evidence="1">Belongs to the sigma-70 factor family. ECF subfamily.</text>
</comment>
<dbReference type="GO" id="GO:0016987">
    <property type="term" value="F:sigma factor activity"/>
    <property type="evidence" value="ECO:0007669"/>
    <property type="project" value="UniProtKB-KW"/>
</dbReference>
<dbReference type="HOGENOM" id="CLU_047691_3_0_3"/>
<feature type="domain" description="RNA polymerase sigma-70 region 2" evidence="6">
    <location>
        <begin position="32"/>
        <end position="91"/>
    </location>
</feature>
<dbReference type="SUPFAM" id="SSF88659">
    <property type="entry name" value="Sigma3 and sigma4 domains of RNA polymerase sigma factors"/>
    <property type="match status" value="1"/>
</dbReference>
<dbReference type="InterPro" id="IPR007627">
    <property type="entry name" value="RNA_pol_sigma70_r2"/>
</dbReference>
<keyword evidence="3" id="KW-0731">Sigma factor</keyword>
<dbReference type="NCBIfam" id="TIGR02937">
    <property type="entry name" value="sigma70-ECF"/>
    <property type="match status" value="1"/>
</dbReference>
<evidence type="ECO:0000256" key="3">
    <source>
        <dbReference type="ARBA" id="ARBA00023082"/>
    </source>
</evidence>
<dbReference type="InterPro" id="IPR013325">
    <property type="entry name" value="RNA_pol_sigma_r2"/>
</dbReference>
<dbReference type="EMBL" id="CP000551">
    <property type="protein sequence ID" value="ABM70518.1"/>
    <property type="molecule type" value="Genomic_DNA"/>
</dbReference>
<organism evidence="8 9">
    <name type="scientific">Prochlorococcus marinus (strain AS9601)</name>
    <dbReference type="NCBI Taxonomy" id="146891"/>
    <lineage>
        <taxon>Bacteria</taxon>
        <taxon>Bacillati</taxon>
        <taxon>Cyanobacteriota</taxon>
        <taxon>Cyanophyceae</taxon>
        <taxon>Synechococcales</taxon>
        <taxon>Prochlorococcaceae</taxon>
        <taxon>Prochlorococcus</taxon>
    </lineage>
</organism>
<dbReference type="eggNOG" id="COG1595">
    <property type="taxonomic scope" value="Bacteria"/>
</dbReference>
<dbReference type="PANTHER" id="PTHR43133:SF8">
    <property type="entry name" value="RNA POLYMERASE SIGMA FACTOR HI_1459-RELATED"/>
    <property type="match status" value="1"/>
</dbReference>
<dbReference type="Gene3D" id="1.10.1740.10">
    <property type="match status" value="1"/>
</dbReference>
<dbReference type="CDD" id="cd06171">
    <property type="entry name" value="Sigma70_r4"/>
    <property type="match status" value="1"/>
</dbReference>
<evidence type="ECO:0000259" key="6">
    <source>
        <dbReference type="Pfam" id="PF04542"/>
    </source>
</evidence>
<dbReference type="InterPro" id="IPR013324">
    <property type="entry name" value="RNA_pol_sigma_r3/r4-like"/>
</dbReference>
<dbReference type="STRING" id="146891.A9601_12341"/>
<evidence type="ECO:0000256" key="2">
    <source>
        <dbReference type="ARBA" id="ARBA00023015"/>
    </source>
</evidence>
<dbReference type="AlphaFoldDB" id="A2BRV7"/>
<dbReference type="PANTHER" id="PTHR43133">
    <property type="entry name" value="RNA POLYMERASE ECF-TYPE SIGMA FACTO"/>
    <property type="match status" value="1"/>
</dbReference>
<sequence length="184" mass="21141">MSTDLSAYMLKVAKGDKAAFRFIANSLGYKMHATAIKILGSSHSEDAEDVVQISLIKVWQSAPNWVNKGSVEGYIHKIVFSTCIDFFRRYKSAEEFKDNYSNLEIINNNYTTSELRKMLLKNIQKLPQDQGEAILLHYFSGYKQREVSRILKKSDKATESLIIRARKKLKTILPKNILEEFLDV</sequence>
<dbReference type="Pfam" id="PF04542">
    <property type="entry name" value="Sigma70_r2"/>
    <property type="match status" value="1"/>
</dbReference>
<protein>
    <submittedName>
        <fullName evidence="8">Uncharacterized protein</fullName>
    </submittedName>
</protein>
<keyword evidence="4" id="KW-0238">DNA-binding</keyword>
<proteinExistence type="inferred from homology"/>
<reference evidence="8 9" key="1">
    <citation type="journal article" date="2007" name="PLoS Genet.">
        <title>Patterns and implications of gene gain and loss in the evolution of Prochlorococcus.</title>
        <authorList>
            <person name="Kettler G.C."/>
            <person name="Martiny A.C."/>
            <person name="Huang K."/>
            <person name="Zucker J."/>
            <person name="Coleman M.L."/>
            <person name="Rodrigue S."/>
            <person name="Chen F."/>
            <person name="Lapidus A."/>
            <person name="Ferriera S."/>
            <person name="Johnson J."/>
            <person name="Steglich C."/>
            <person name="Church G.M."/>
            <person name="Richardson P."/>
            <person name="Chisholm S.W."/>
        </authorList>
    </citation>
    <scope>NUCLEOTIDE SEQUENCE [LARGE SCALE GENOMIC DNA]</scope>
    <source>
        <strain evidence="8 9">AS9601</strain>
    </source>
</reference>
<dbReference type="SUPFAM" id="SSF88946">
    <property type="entry name" value="Sigma2 domain of RNA polymerase sigma factors"/>
    <property type="match status" value="1"/>
</dbReference>
<keyword evidence="2" id="KW-0805">Transcription regulation</keyword>
<keyword evidence="5" id="KW-0804">Transcription</keyword>
<evidence type="ECO:0000259" key="7">
    <source>
        <dbReference type="Pfam" id="PF08281"/>
    </source>
</evidence>
<evidence type="ECO:0000256" key="4">
    <source>
        <dbReference type="ARBA" id="ARBA00023125"/>
    </source>
</evidence>
<evidence type="ECO:0000256" key="5">
    <source>
        <dbReference type="ARBA" id="ARBA00023163"/>
    </source>
</evidence>
<dbReference type="GO" id="GO:0003677">
    <property type="term" value="F:DNA binding"/>
    <property type="evidence" value="ECO:0007669"/>
    <property type="project" value="UniProtKB-KW"/>
</dbReference>
<dbReference type="RefSeq" id="WP_011818664.1">
    <property type="nucleotide sequence ID" value="NC_008816.1"/>
</dbReference>
<name>A2BRV7_PROMS</name>
<dbReference type="KEGG" id="pmb:A9601_12341"/>
<dbReference type="GO" id="GO:0006352">
    <property type="term" value="P:DNA-templated transcription initiation"/>
    <property type="evidence" value="ECO:0007669"/>
    <property type="project" value="InterPro"/>
</dbReference>
<dbReference type="OrthoDB" id="9784984at2"/>
<gene>
    <name evidence="8" type="primary">rpoE</name>
    <name evidence="8" type="ordered locus">A9601_12341</name>
</gene>
<dbReference type="InterPro" id="IPR014284">
    <property type="entry name" value="RNA_pol_sigma-70_dom"/>
</dbReference>
<evidence type="ECO:0000313" key="9">
    <source>
        <dbReference type="Proteomes" id="UP000002590"/>
    </source>
</evidence>
<dbReference type="Gene3D" id="1.10.10.10">
    <property type="entry name" value="Winged helix-like DNA-binding domain superfamily/Winged helix DNA-binding domain"/>
    <property type="match status" value="1"/>
</dbReference>
<evidence type="ECO:0000256" key="1">
    <source>
        <dbReference type="ARBA" id="ARBA00010641"/>
    </source>
</evidence>
<evidence type="ECO:0000313" key="8">
    <source>
        <dbReference type="EMBL" id="ABM70518.1"/>
    </source>
</evidence>